<feature type="compositionally biased region" description="Polar residues" evidence="1">
    <location>
        <begin position="226"/>
        <end position="236"/>
    </location>
</feature>
<dbReference type="GeneID" id="19276717"/>
<keyword evidence="3" id="KW-1185">Reference proteome</keyword>
<proteinExistence type="predicted"/>
<dbReference type="AlphaFoldDB" id="W3WT57"/>
<accession>W3WT57</accession>
<feature type="region of interest" description="Disordered" evidence="1">
    <location>
        <begin position="226"/>
        <end position="267"/>
    </location>
</feature>
<dbReference type="EMBL" id="KI912117">
    <property type="protein sequence ID" value="ETS76317.1"/>
    <property type="molecule type" value="Genomic_DNA"/>
</dbReference>
<evidence type="ECO:0000313" key="3">
    <source>
        <dbReference type="Proteomes" id="UP000030651"/>
    </source>
</evidence>
<evidence type="ECO:0000313" key="2">
    <source>
        <dbReference type="EMBL" id="ETS76317.1"/>
    </source>
</evidence>
<feature type="compositionally biased region" description="Low complexity" evidence="1">
    <location>
        <begin position="85"/>
        <end position="97"/>
    </location>
</feature>
<feature type="region of interest" description="Disordered" evidence="1">
    <location>
        <begin position="85"/>
        <end position="190"/>
    </location>
</feature>
<dbReference type="OrthoDB" id="10448367at2759"/>
<feature type="compositionally biased region" description="Polar residues" evidence="1">
    <location>
        <begin position="1"/>
        <end position="11"/>
    </location>
</feature>
<feature type="region of interest" description="Disordered" evidence="1">
    <location>
        <begin position="1"/>
        <end position="59"/>
    </location>
</feature>
<feature type="compositionally biased region" description="Polar residues" evidence="1">
    <location>
        <begin position="144"/>
        <end position="153"/>
    </location>
</feature>
<protein>
    <submittedName>
        <fullName evidence="2">Uncharacterized protein</fullName>
    </submittedName>
</protein>
<evidence type="ECO:0000256" key="1">
    <source>
        <dbReference type="SAM" id="MobiDB-lite"/>
    </source>
</evidence>
<dbReference type="Proteomes" id="UP000030651">
    <property type="component" value="Unassembled WGS sequence"/>
</dbReference>
<dbReference type="RefSeq" id="XP_007838476.1">
    <property type="nucleotide sequence ID" value="XM_007840285.1"/>
</dbReference>
<gene>
    <name evidence="2" type="ORF">PFICI_11704</name>
</gene>
<sequence length="267" mass="28661">MSRQLSQNQDLSMAKALQAEFAKNRSSSGNGRGGSGGSRGRRGGSPMVPSRVSSHSNTVPMFSASSYTARQGVGISFPGRGGFSPAAAASVTSSSSSYRQEHQPPSQINRQENQPISHTMQSQLPVQDCGDTSTSHDIEMSDGEVTSSTQNLGQKLRVSKHGGMEQSRWAQTGRPEVSGRREVSDRQDQAAEFDRRMKNWIPTHVAHPTPSPSHLAQDIQSRSQTMYHGTTPTSHGNVLDADQRNASSVGTRRVAPNGGMASSQWAN</sequence>
<dbReference type="InParanoid" id="W3WT57"/>
<dbReference type="KEGG" id="pfy:PFICI_11704"/>
<reference evidence="3" key="1">
    <citation type="journal article" date="2015" name="BMC Genomics">
        <title>Genomic and transcriptomic analysis of the endophytic fungus Pestalotiopsis fici reveals its lifestyle and high potential for synthesis of natural products.</title>
        <authorList>
            <person name="Wang X."/>
            <person name="Zhang X."/>
            <person name="Liu L."/>
            <person name="Xiang M."/>
            <person name="Wang W."/>
            <person name="Sun X."/>
            <person name="Che Y."/>
            <person name="Guo L."/>
            <person name="Liu G."/>
            <person name="Guo L."/>
            <person name="Wang C."/>
            <person name="Yin W.B."/>
            <person name="Stadler M."/>
            <person name="Zhang X."/>
            <person name="Liu X."/>
        </authorList>
    </citation>
    <scope>NUCLEOTIDE SEQUENCE [LARGE SCALE GENOMIC DNA]</scope>
    <source>
        <strain evidence="3">W106-1 / CGMCC3.15140</strain>
    </source>
</reference>
<dbReference type="HOGENOM" id="CLU_1042458_0_0_1"/>
<feature type="compositionally biased region" description="Polar residues" evidence="1">
    <location>
        <begin position="103"/>
        <end position="133"/>
    </location>
</feature>
<name>W3WT57_PESFW</name>
<feature type="compositionally biased region" description="Basic and acidic residues" evidence="1">
    <location>
        <begin position="177"/>
        <end position="190"/>
    </location>
</feature>
<organism evidence="2 3">
    <name type="scientific">Pestalotiopsis fici (strain W106-1 / CGMCC3.15140)</name>
    <dbReference type="NCBI Taxonomy" id="1229662"/>
    <lineage>
        <taxon>Eukaryota</taxon>
        <taxon>Fungi</taxon>
        <taxon>Dikarya</taxon>
        <taxon>Ascomycota</taxon>
        <taxon>Pezizomycotina</taxon>
        <taxon>Sordariomycetes</taxon>
        <taxon>Xylariomycetidae</taxon>
        <taxon>Amphisphaeriales</taxon>
        <taxon>Sporocadaceae</taxon>
        <taxon>Pestalotiopsis</taxon>
    </lineage>
</organism>